<feature type="region of interest" description="Disordered" evidence="1">
    <location>
        <begin position="132"/>
        <end position="152"/>
    </location>
</feature>
<feature type="compositionally biased region" description="Polar residues" evidence="1">
    <location>
        <begin position="100"/>
        <end position="116"/>
    </location>
</feature>
<dbReference type="EMBL" id="JALJOV010000603">
    <property type="protein sequence ID" value="KAK9862459.1"/>
    <property type="molecule type" value="Genomic_DNA"/>
</dbReference>
<feature type="region of interest" description="Disordered" evidence="1">
    <location>
        <begin position="226"/>
        <end position="251"/>
    </location>
</feature>
<feature type="compositionally biased region" description="Low complexity" evidence="1">
    <location>
        <begin position="242"/>
        <end position="251"/>
    </location>
</feature>
<feature type="region of interest" description="Disordered" evidence="1">
    <location>
        <begin position="1"/>
        <end position="40"/>
    </location>
</feature>
<dbReference type="InterPro" id="IPR011989">
    <property type="entry name" value="ARM-like"/>
</dbReference>
<sequence length="251" mass="26922">MAQSAQSNHSSAHRLQGQSASLSGLNGIKRASSFDGRTSRPAFVDGERLLATEGDAYWVEGLEDPGNTTGLKVIMESRSELLQTQDQNPRHAEHNAPWKPNNSSSLPAQKLRTSSAPDGLRSMLTAMQERLQHRSPDAARGVRDSPSGVTHPVVTSARDAERLFNLSAEDEGAQLILSSPQGIRALIELLYENKERGRMYAAYALSSVVSPPGTLERVYQAGAVARSHTCPQTSRVAPAPSPSSNQSPSGV</sequence>
<comment type="caution">
    <text evidence="2">The sequence shown here is derived from an EMBL/GenBank/DDBJ whole genome shotgun (WGS) entry which is preliminary data.</text>
</comment>
<name>A0AAW1SYX6_9CHLO</name>
<dbReference type="AlphaFoldDB" id="A0AAW1SYX6"/>
<dbReference type="SUPFAM" id="SSF48371">
    <property type="entry name" value="ARM repeat"/>
    <property type="match status" value="1"/>
</dbReference>
<dbReference type="InterPro" id="IPR016024">
    <property type="entry name" value="ARM-type_fold"/>
</dbReference>
<accession>A0AAW1SYX6</accession>
<evidence type="ECO:0000313" key="2">
    <source>
        <dbReference type="EMBL" id="KAK9862459.1"/>
    </source>
</evidence>
<proteinExistence type="predicted"/>
<organism evidence="2 3">
    <name type="scientific">Apatococcus fuscideae</name>
    <dbReference type="NCBI Taxonomy" id="2026836"/>
    <lineage>
        <taxon>Eukaryota</taxon>
        <taxon>Viridiplantae</taxon>
        <taxon>Chlorophyta</taxon>
        <taxon>core chlorophytes</taxon>
        <taxon>Trebouxiophyceae</taxon>
        <taxon>Chlorellales</taxon>
        <taxon>Chlorellaceae</taxon>
        <taxon>Apatococcus</taxon>
    </lineage>
</organism>
<reference evidence="2 3" key="1">
    <citation type="journal article" date="2024" name="Nat. Commun.">
        <title>Phylogenomics reveals the evolutionary origins of lichenization in chlorophyte algae.</title>
        <authorList>
            <person name="Puginier C."/>
            <person name="Libourel C."/>
            <person name="Otte J."/>
            <person name="Skaloud P."/>
            <person name="Haon M."/>
            <person name="Grisel S."/>
            <person name="Petersen M."/>
            <person name="Berrin J.G."/>
            <person name="Delaux P.M."/>
            <person name="Dal Grande F."/>
            <person name="Keller J."/>
        </authorList>
    </citation>
    <scope>NUCLEOTIDE SEQUENCE [LARGE SCALE GENOMIC DNA]</scope>
    <source>
        <strain evidence="2 3">SAG 2523</strain>
    </source>
</reference>
<feature type="compositionally biased region" description="Low complexity" evidence="1">
    <location>
        <begin position="1"/>
        <end position="10"/>
    </location>
</feature>
<gene>
    <name evidence="2" type="ORF">WJX84_002753</name>
</gene>
<evidence type="ECO:0000256" key="1">
    <source>
        <dbReference type="SAM" id="MobiDB-lite"/>
    </source>
</evidence>
<keyword evidence="3" id="KW-1185">Reference proteome</keyword>
<evidence type="ECO:0000313" key="3">
    <source>
        <dbReference type="Proteomes" id="UP001485043"/>
    </source>
</evidence>
<protein>
    <submittedName>
        <fullName evidence="2">Uncharacterized protein</fullName>
    </submittedName>
</protein>
<feature type="region of interest" description="Disordered" evidence="1">
    <location>
        <begin position="81"/>
        <end position="116"/>
    </location>
</feature>
<feature type="compositionally biased region" description="Basic and acidic residues" evidence="1">
    <location>
        <begin position="132"/>
        <end position="143"/>
    </location>
</feature>
<dbReference type="Gene3D" id="1.25.10.10">
    <property type="entry name" value="Leucine-rich Repeat Variant"/>
    <property type="match status" value="1"/>
</dbReference>
<dbReference type="Proteomes" id="UP001485043">
    <property type="component" value="Unassembled WGS sequence"/>
</dbReference>